<sequence length="77" mass="8930">MAFLLEPDINIIKKVCQHNIFKESDSKKLVCLCIHFLINLHHIHSGNTENQFVSCLRRSHFLKIVLKMADIKNSSII</sequence>
<name>A0A382S0Z6_9ZZZZ</name>
<evidence type="ECO:0000313" key="1">
    <source>
        <dbReference type="EMBL" id="SVD03619.1"/>
    </source>
</evidence>
<accession>A0A382S0Z6</accession>
<protein>
    <submittedName>
        <fullName evidence="1">Uncharacterized protein</fullName>
    </submittedName>
</protein>
<gene>
    <name evidence="1" type="ORF">METZ01_LOCUS356473</name>
</gene>
<dbReference type="EMBL" id="UINC01125651">
    <property type="protein sequence ID" value="SVD03619.1"/>
    <property type="molecule type" value="Genomic_DNA"/>
</dbReference>
<dbReference type="AlphaFoldDB" id="A0A382S0Z6"/>
<proteinExistence type="predicted"/>
<organism evidence="1">
    <name type="scientific">marine metagenome</name>
    <dbReference type="NCBI Taxonomy" id="408172"/>
    <lineage>
        <taxon>unclassified sequences</taxon>
        <taxon>metagenomes</taxon>
        <taxon>ecological metagenomes</taxon>
    </lineage>
</organism>
<reference evidence="1" key="1">
    <citation type="submission" date="2018-05" db="EMBL/GenBank/DDBJ databases">
        <authorList>
            <person name="Lanie J.A."/>
            <person name="Ng W.-L."/>
            <person name="Kazmierczak K.M."/>
            <person name="Andrzejewski T.M."/>
            <person name="Davidsen T.M."/>
            <person name="Wayne K.J."/>
            <person name="Tettelin H."/>
            <person name="Glass J.I."/>
            <person name="Rusch D."/>
            <person name="Podicherti R."/>
            <person name="Tsui H.-C.T."/>
            <person name="Winkler M.E."/>
        </authorList>
    </citation>
    <scope>NUCLEOTIDE SEQUENCE</scope>
</reference>